<dbReference type="EMBL" id="CP054038">
    <property type="protein sequence ID" value="QKJ18052.1"/>
    <property type="molecule type" value="Genomic_DNA"/>
</dbReference>
<dbReference type="RefSeq" id="WP_172988432.1">
    <property type="nucleotide sequence ID" value="NZ_CP054038.1"/>
</dbReference>
<evidence type="ECO:0000313" key="1">
    <source>
        <dbReference type="EMBL" id="QKJ18052.1"/>
    </source>
</evidence>
<protein>
    <submittedName>
        <fullName evidence="1">Uncharacterized protein</fullName>
    </submittedName>
</protein>
<gene>
    <name evidence="1" type="ORF">HQM25_00550</name>
</gene>
<name>A0A7D4PZ41_9MICO</name>
<proteinExistence type="predicted"/>
<dbReference type="Proteomes" id="UP000502498">
    <property type="component" value="Chromosome"/>
</dbReference>
<accession>A0A7D4PZ41</accession>
<reference evidence="1 2" key="1">
    <citation type="submission" date="2020-05" db="EMBL/GenBank/DDBJ databases">
        <title>Strain PA2F3 complete genome.</title>
        <authorList>
            <person name="Kim Y.-S."/>
            <person name="Kim S.-J."/>
            <person name="Jung H.-k."/>
            <person name="Kim S.-E."/>
            <person name="Kim K.-H."/>
        </authorList>
    </citation>
    <scope>NUCLEOTIDE SEQUENCE [LARGE SCALE GENOMIC DNA]</scope>
    <source>
        <strain evidence="1 2">PA2F3</strain>
    </source>
</reference>
<sequence length="555" mass="61075">MFSIESVPDSYKDTIMSALVPLVFLTGAIDGLSGKEMRRPGSIGRLTLRKFISGIDSVVATMRLLLCGQIAGAAIIARNQIETWTEARAALTDTTKQRSESHADFVARTWSRPISRSHASAGTASRVFDDPEQYVSVVEPDVEHTHIRLSTGEELCPAGIWGLLSEVLHGREGTAVSAWDAYCLDPAQLGESEAVLGLVLDALRVGMFQIRGEIRLLAIDGDIPMIDELLRQTAEEFSVAADDDGANPPAPGALPPSSHFVSPPLSFMAPLSPGEGLSPAAVGQLADAAKAFELVKQGRRPAGRLYRDDELMTTVFGWHRFRSARAAQEALDIEERLLPDEFDERVLQHRSTIWAFVTEATALVGLWQSPGPSRDAALLAASTLRSAWWLWLEDDDRAMSILRTVLEQTARLRVWRLKPEKALKLESRSTPRDWIEAAGWKRLAPLNSALGEFAHVTSRSDWNAARLVLTDIQDSPERDDAPFTARRSSLELVTSLLAIEVCEQNQALSPSIADALRELFHEVGAFPQDEARFVEDRLRAIHAYQTRSTDQGSKS</sequence>
<evidence type="ECO:0000313" key="2">
    <source>
        <dbReference type="Proteomes" id="UP000502498"/>
    </source>
</evidence>
<organism evidence="1 2">
    <name type="scientific">Microbacterium hominis</name>
    <dbReference type="NCBI Taxonomy" id="162426"/>
    <lineage>
        <taxon>Bacteria</taxon>
        <taxon>Bacillati</taxon>
        <taxon>Actinomycetota</taxon>
        <taxon>Actinomycetes</taxon>
        <taxon>Micrococcales</taxon>
        <taxon>Microbacteriaceae</taxon>
        <taxon>Microbacterium</taxon>
    </lineage>
</organism>
<dbReference type="AlphaFoldDB" id="A0A7D4PZ41"/>